<proteinExistence type="predicted"/>
<evidence type="ECO:0000313" key="2">
    <source>
        <dbReference type="Proteomes" id="UP001165444"/>
    </source>
</evidence>
<keyword evidence="2" id="KW-1185">Reference proteome</keyword>
<dbReference type="RefSeq" id="WP_243326170.1">
    <property type="nucleotide sequence ID" value="NZ_JAKZMM010000043.1"/>
</dbReference>
<accession>A0ABT0C437</accession>
<comment type="caution">
    <text evidence="1">The sequence shown here is derived from an EMBL/GenBank/DDBJ whole genome shotgun (WGS) entry which is preliminary data.</text>
</comment>
<sequence>MKARDRYTDEIVEIISFCGTTQRNEDLDRVSYIDSEGQEHPNEKLNYYWDFEPIDSNRNEIDWEQRRFEIAKDIYSRNYGNGEVTAKACAKIAVERANILIVELKKGGNNAND</sequence>
<dbReference type="EMBL" id="JAKZMM010000043">
    <property type="protein sequence ID" value="MCJ2381776.1"/>
    <property type="molecule type" value="Genomic_DNA"/>
</dbReference>
<gene>
    <name evidence="1" type="ORF">MUN53_14380</name>
</gene>
<dbReference type="Proteomes" id="UP001165444">
    <property type="component" value="Unassembled WGS sequence"/>
</dbReference>
<evidence type="ECO:0000313" key="1">
    <source>
        <dbReference type="EMBL" id="MCJ2381776.1"/>
    </source>
</evidence>
<name>A0ABT0C437_9BACT</name>
<protein>
    <submittedName>
        <fullName evidence="1">Uncharacterized protein</fullName>
    </submittedName>
</protein>
<reference evidence="1 2" key="1">
    <citation type="submission" date="2022-03" db="EMBL/GenBank/DDBJ databases">
        <title>Parabacteroides sp. nov. isolated from swine feces.</title>
        <authorList>
            <person name="Bak J.E."/>
        </authorList>
    </citation>
    <scope>NUCLEOTIDE SEQUENCE [LARGE SCALE GENOMIC DNA]</scope>
    <source>
        <strain evidence="1 2">AGMB00274</strain>
    </source>
</reference>
<organism evidence="1 2">
    <name type="scientific">Parabacteroides faecalis</name>
    <dbReference type="NCBI Taxonomy" id="2924040"/>
    <lineage>
        <taxon>Bacteria</taxon>
        <taxon>Pseudomonadati</taxon>
        <taxon>Bacteroidota</taxon>
        <taxon>Bacteroidia</taxon>
        <taxon>Bacteroidales</taxon>
        <taxon>Tannerellaceae</taxon>
        <taxon>Parabacteroides</taxon>
    </lineage>
</organism>